<evidence type="ECO:0000256" key="1">
    <source>
        <dbReference type="ARBA" id="ARBA00022679"/>
    </source>
</evidence>
<feature type="non-terminal residue" evidence="3">
    <location>
        <position position="1"/>
    </location>
</feature>
<keyword evidence="2" id="KW-0315">Glutamine amidotransferase</keyword>
<protein>
    <submittedName>
        <fullName evidence="3">Uncharacterized protein</fullName>
    </submittedName>
</protein>
<dbReference type="EMBL" id="BARV01037116">
    <property type="protein sequence ID" value="GAI47829.1"/>
    <property type="molecule type" value="Genomic_DNA"/>
</dbReference>
<accession>X1QX15</accession>
<comment type="caution">
    <text evidence="3">The sequence shown here is derived from an EMBL/GenBank/DDBJ whole genome shotgun (WGS) entry which is preliminary data.</text>
</comment>
<evidence type="ECO:0000256" key="2">
    <source>
        <dbReference type="ARBA" id="ARBA00022962"/>
    </source>
</evidence>
<dbReference type="PANTHER" id="PTHR11907">
    <property type="entry name" value="AMIDOPHOSPHORIBOSYLTRANSFERASE"/>
    <property type="match status" value="1"/>
</dbReference>
<dbReference type="AlphaFoldDB" id="X1QX15"/>
<dbReference type="SUPFAM" id="SSF53271">
    <property type="entry name" value="PRTase-like"/>
    <property type="match status" value="1"/>
</dbReference>
<dbReference type="InterPro" id="IPR029057">
    <property type="entry name" value="PRTase-like"/>
</dbReference>
<keyword evidence="1" id="KW-0808">Transferase</keyword>
<gene>
    <name evidence="3" type="ORF">S06H3_57494</name>
</gene>
<evidence type="ECO:0000313" key="3">
    <source>
        <dbReference type="EMBL" id="GAI47829.1"/>
    </source>
</evidence>
<name>X1QX15_9ZZZZ</name>
<reference evidence="3" key="1">
    <citation type="journal article" date="2014" name="Front. Microbiol.">
        <title>High frequency of phylogenetically diverse reductive dehalogenase-homologous genes in deep subseafloor sedimentary metagenomes.</title>
        <authorList>
            <person name="Kawai M."/>
            <person name="Futagami T."/>
            <person name="Toyoda A."/>
            <person name="Takaki Y."/>
            <person name="Nishi S."/>
            <person name="Hori S."/>
            <person name="Arai W."/>
            <person name="Tsubouchi T."/>
            <person name="Morono Y."/>
            <person name="Uchiyama I."/>
            <person name="Ito T."/>
            <person name="Fujiyama A."/>
            <person name="Inagaki F."/>
            <person name="Takami H."/>
        </authorList>
    </citation>
    <scope>NUCLEOTIDE SEQUENCE</scope>
    <source>
        <strain evidence="3">Expedition CK06-06</strain>
    </source>
</reference>
<dbReference type="Gene3D" id="3.40.50.2020">
    <property type="match status" value="1"/>
</dbReference>
<organism evidence="3">
    <name type="scientific">marine sediment metagenome</name>
    <dbReference type="NCBI Taxonomy" id="412755"/>
    <lineage>
        <taxon>unclassified sequences</taxon>
        <taxon>metagenomes</taxon>
        <taxon>ecological metagenomes</taxon>
    </lineage>
</organism>
<sequence length="214" mass="24146">IEGILAASVKKRLGAILARRDIERGFTPDLVTYIPESGEYYWIGYLQEFHRQMNEQMVGGEVKIKKMPLLDKTLLKYTYAGRGFFQLTDKAEEEESYVKILELGEEYPGAIAVVIDDSIVGGAQARANLVPKLRRAGIKEIHMRIGSPELYSPCRWGKVIKPGKILAQRLPSKEDRIRELGIDGLEHTTIEDLVEAIGRPREQLCLDCYLEALG</sequence>
<dbReference type="GO" id="GO:0016740">
    <property type="term" value="F:transferase activity"/>
    <property type="evidence" value="ECO:0007669"/>
    <property type="project" value="UniProtKB-KW"/>
</dbReference>
<proteinExistence type="predicted"/>